<evidence type="ECO:0000313" key="3">
    <source>
        <dbReference type="Proteomes" id="UP001189429"/>
    </source>
</evidence>
<feature type="non-terminal residue" evidence="2">
    <location>
        <position position="1"/>
    </location>
</feature>
<protein>
    <submittedName>
        <fullName evidence="2">Uncharacterized protein</fullName>
    </submittedName>
</protein>
<sequence>GGPAQIQETRADLQKFMFMQLFVLLCQRSGREVGFSTYGHLTYEEALEQESRASASGWCGRARKTTPARGAGLLQVGGAGEPERRRQREVDGLRRVVAEAWR</sequence>
<comment type="caution">
    <text evidence="2">The sequence shown here is derived from an EMBL/GenBank/DDBJ whole genome shotgun (WGS) entry which is preliminary data.</text>
</comment>
<accession>A0ABN9PKI0</accession>
<keyword evidence="3" id="KW-1185">Reference proteome</keyword>
<gene>
    <name evidence="2" type="ORF">PCOR1329_LOCUS3793</name>
</gene>
<name>A0ABN9PKI0_9DINO</name>
<dbReference type="Proteomes" id="UP001189429">
    <property type="component" value="Unassembled WGS sequence"/>
</dbReference>
<organism evidence="2 3">
    <name type="scientific">Prorocentrum cordatum</name>
    <dbReference type="NCBI Taxonomy" id="2364126"/>
    <lineage>
        <taxon>Eukaryota</taxon>
        <taxon>Sar</taxon>
        <taxon>Alveolata</taxon>
        <taxon>Dinophyceae</taxon>
        <taxon>Prorocentrales</taxon>
        <taxon>Prorocentraceae</taxon>
        <taxon>Prorocentrum</taxon>
    </lineage>
</organism>
<evidence type="ECO:0000256" key="1">
    <source>
        <dbReference type="SAM" id="MobiDB-lite"/>
    </source>
</evidence>
<dbReference type="EMBL" id="CAUYUJ010000984">
    <property type="protein sequence ID" value="CAK0793516.1"/>
    <property type="molecule type" value="Genomic_DNA"/>
</dbReference>
<reference evidence="2" key="1">
    <citation type="submission" date="2023-10" db="EMBL/GenBank/DDBJ databases">
        <authorList>
            <person name="Chen Y."/>
            <person name="Shah S."/>
            <person name="Dougan E. K."/>
            <person name="Thang M."/>
            <person name="Chan C."/>
        </authorList>
    </citation>
    <scope>NUCLEOTIDE SEQUENCE [LARGE SCALE GENOMIC DNA]</scope>
</reference>
<proteinExistence type="predicted"/>
<evidence type="ECO:0000313" key="2">
    <source>
        <dbReference type="EMBL" id="CAK0793516.1"/>
    </source>
</evidence>
<feature type="region of interest" description="Disordered" evidence="1">
    <location>
        <begin position="70"/>
        <end position="89"/>
    </location>
</feature>